<reference evidence="14 15" key="1">
    <citation type="submission" date="2016-03" db="EMBL/GenBank/DDBJ databases">
        <title>Whole genome sequencing of Grifola frondosa 9006-11.</title>
        <authorList>
            <person name="Min B."/>
            <person name="Park H."/>
            <person name="Kim J.-G."/>
            <person name="Cho H."/>
            <person name="Oh Y.-L."/>
            <person name="Kong W.-S."/>
            <person name="Choi I.-G."/>
        </authorList>
    </citation>
    <scope>NUCLEOTIDE SEQUENCE [LARGE SCALE GENOMIC DNA]</scope>
    <source>
        <strain evidence="14 15">9006-11</strain>
    </source>
</reference>
<dbReference type="GO" id="GO:0005634">
    <property type="term" value="C:nucleus"/>
    <property type="evidence" value="ECO:0007669"/>
    <property type="project" value="TreeGrafter"/>
</dbReference>
<keyword evidence="8 10" id="KW-0505">Motor protein</keyword>
<evidence type="ECO:0000256" key="11">
    <source>
        <dbReference type="RuleBase" id="RU000394"/>
    </source>
</evidence>
<keyword evidence="4 11" id="KW-0493">Microtubule</keyword>
<feature type="region of interest" description="Disordered" evidence="12">
    <location>
        <begin position="943"/>
        <end position="969"/>
    </location>
</feature>
<dbReference type="SMART" id="SM00129">
    <property type="entry name" value="KISc"/>
    <property type="match status" value="1"/>
</dbReference>
<evidence type="ECO:0000256" key="9">
    <source>
        <dbReference type="ARBA" id="ARBA00023212"/>
    </source>
</evidence>
<dbReference type="Pfam" id="PF00225">
    <property type="entry name" value="Kinesin"/>
    <property type="match status" value="2"/>
</dbReference>
<feature type="region of interest" description="Disordered" evidence="12">
    <location>
        <begin position="597"/>
        <end position="618"/>
    </location>
</feature>
<feature type="compositionally biased region" description="Acidic residues" evidence="12">
    <location>
        <begin position="766"/>
        <end position="776"/>
    </location>
</feature>
<dbReference type="GO" id="GO:0005524">
    <property type="term" value="F:ATP binding"/>
    <property type="evidence" value="ECO:0007669"/>
    <property type="project" value="UniProtKB-UniRule"/>
</dbReference>
<feature type="compositionally biased region" description="Polar residues" evidence="12">
    <location>
        <begin position="818"/>
        <end position="827"/>
    </location>
</feature>
<comment type="similarity">
    <text evidence="10 11">Belongs to the TRAFAC class myosin-kinesin ATPase superfamily. Kinesin family.</text>
</comment>
<feature type="compositionally biased region" description="Low complexity" evidence="12">
    <location>
        <begin position="126"/>
        <end position="145"/>
    </location>
</feature>
<dbReference type="InterPro" id="IPR019821">
    <property type="entry name" value="Kinesin_motor_CS"/>
</dbReference>
<evidence type="ECO:0000256" key="2">
    <source>
        <dbReference type="ARBA" id="ARBA00022490"/>
    </source>
</evidence>
<feature type="region of interest" description="Disordered" evidence="12">
    <location>
        <begin position="748"/>
        <end position="876"/>
    </location>
</feature>
<dbReference type="PROSITE" id="PS00411">
    <property type="entry name" value="KINESIN_MOTOR_1"/>
    <property type="match status" value="1"/>
</dbReference>
<evidence type="ECO:0000256" key="4">
    <source>
        <dbReference type="ARBA" id="ARBA00022701"/>
    </source>
</evidence>
<dbReference type="Gene3D" id="3.40.850.10">
    <property type="entry name" value="Kinesin motor domain"/>
    <property type="match status" value="1"/>
</dbReference>
<dbReference type="InterPro" id="IPR001752">
    <property type="entry name" value="Kinesin_motor_dom"/>
</dbReference>
<organism evidence="14 15">
    <name type="scientific">Grifola frondosa</name>
    <name type="common">Maitake</name>
    <name type="synonym">Polyporus frondosus</name>
    <dbReference type="NCBI Taxonomy" id="5627"/>
    <lineage>
        <taxon>Eukaryota</taxon>
        <taxon>Fungi</taxon>
        <taxon>Dikarya</taxon>
        <taxon>Basidiomycota</taxon>
        <taxon>Agaricomycotina</taxon>
        <taxon>Agaricomycetes</taxon>
        <taxon>Polyporales</taxon>
        <taxon>Grifolaceae</taxon>
        <taxon>Grifola</taxon>
    </lineage>
</organism>
<feature type="compositionally biased region" description="Low complexity" evidence="12">
    <location>
        <begin position="17"/>
        <end position="44"/>
    </location>
</feature>
<evidence type="ECO:0000256" key="10">
    <source>
        <dbReference type="PROSITE-ProRule" id="PRU00283"/>
    </source>
</evidence>
<keyword evidence="3" id="KW-0597">Phosphoprotein</keyword>
<dbReference type="OMA" id="DENVHVM"/>
<gene>
    <name evidence="14" type="primary">Kif20a</name>
    <name evidence="14" type="ORF">A0H81_00387</name>
</gene>
<feature type="region of interest" description="Disordered" evidence="12">
    <location>
        <begin position="1"/>
        <end position="145"/>
    </location>
</feature>
<keyword evidence="9" id="KW-0206">Cytoskeleton</keyword>
<evidence type="ECO:0000256" key="6">
    <source>
        <dbReference type="ARBA" id="ARBA00022840"/>
    </source>
</evidence>
<keyword evidence="15" id="KW-1185">Reference proteome</keyword>
<accession>A0A1C7MQU2</accession>
<keyword evidence="5 10" id="KW-0547">Nucleotide-binding</keyword>
<keyword evidence="7" id="KW-0175">Coiled coil</keyword>
<evidence type="ECO:0000256" key="3">
    <source>
        <dbReference type="ARBA" id="ARBA00022553"/>
    </source>
</evidence>
<name>A0A1C7MQU2_GRIFR</name>
<protein>
    <recommendedName>
        <fullName evidence="11">Kinesin-like protein</fullName>
    </recommendedName>
</protein>
<dbReference type="GO" id="GO:0090307">
    <property type="term" value="P:mitotic spindle assembly"/>
    <property type="evidence" value="ECO:0007669"/>
    <property type="project" value="TreeGrafter"/>
</dbReference>
<dbReference type="PROSITE" id="PS50067">
    <property type="entry name" value="KINESIN_MOTOR_2"/>
    <property type="match status" value="1"/>
</dbReference>
<feature type="compositionally biased region" description="Basic and acidic residues" evidence="12">
    <location>
        <begin position="959"/>
        <end position="969"/>
    </location>
</feature>
<keyword evidence="6 10" id="KW-0067">ATP-binding</keyword>
<evidence type="ECO:0000313" key="15">
    <source>
        <dbReference type="Proteomes" id="UP000092993"/>
    </source>
</evidence>
<dbReference type="PANTHER" id="PTHR47970">
    <property type="entry name" value="KINESIN-LIKE PROTEIN KIF11"/>
    <property type="match status" value="1"/>
</dbReference>
<evidence type="ECO:0000259" key="13">
    <source>
        <dbReference type="PROSITE" id="PS50067"/>
    </source>
</evidence>
<proteinExistence type="inferred from homology"/>
<dbReference type="STRING" id="5627.A0A1C7MQU2"/>
<dbReference type="Proteomes" id="UP000092993">
    <property type="component" value="Unassembled WGS sequence"/>
</dbReference>
<dbReference type="GO" id="GO:0072686">
    <property type="term" value="C:mitotic spindle"/>
    <property type="evidence" value="ECO:0007669"/>
    <property type="project" value="TreeGrafter"/>
</dbReference>
<feature type="compositionally biased region" description="Low complexity" evidence="12">
    <location>
        <begin position="828"/>
        <end position="840"/>
    </location>
</feature>
<dbReference type="GO" id="GO:0008017">
    <property type="term" value="F:microtubule binding"/>
    <property type="evidence" value="ECO:0007669"/>
    <property type="project" value="InterPro"/>
</dbReference>
<dbReference type="PANTHER" id="PTHR47970:SF29">
    <property type="entry name" value="KINESIN FAMILY MEMBER 20B"/>
    <property type="match status" value="1"/>
</dbReference>
<dbReference type="OrthoDB" id="123929at2759"/>
<evidence type="ECO:0000256" key="1">
    <source>
        <dbReference type="ARBA" id="ARBA00004186"/>
    </source>
</evidence>
<dbReference type="GO" id="GO:0005876">
    <property type="term" value="C:spindle microtubule"/>
    <property type="evidence" value="ECO:0007669"/>
    <property type="project" value="TreeGrafter"/>
</dbReference>
<evidence type="ECO:0000256" key="8">
    <source>
        <dbReference type="ARBA" id="ARBA00023175"/>
    </source>
</evidence>
<dbReference type="InterPro" id="IPR027417">
    <property type="entry name" value="P-loop_NTPase"/>
</dbReference>
<dbReference type="GO" id="GO:0051231">
    <property type="term" value="P:spindle elongation"/>
    <property type="evidence" value="ECO:0007669"/>
    <property type="project" value="TreeGrafter"/>
</dbReference>
<comment type="caution">
    <text evidence="14">The sequence shown here is derived from an EMBL/GenBank/DDBJ whole genome shotgun (WGS) entry which is preliminary data.</text>
</comment>
<sequence>MSSKPRAPATRASSRNKSVTPVPTTTRTTRAASSKATLSSSQSSEPALKKSTATRKPLLNRANSPDAKTPAAATKPVSGNPTFLNISSPRDVPEDADREPIKAYLRIRPQLGEAEPSSQPYLEPLSDTSVRMSDHSSSSSHSRMSSINPSSIFTFSHIFPPEVQQSDFFNKTTLPLVRDLLEGQNALLFAYGVTNSGKTYTIQGGSNEGSAGILPRTLDVIFNSIEGLHGDGRFRPVRLQGVELASESSERNSFHSTGASSSLPVLVDVLDDLSPSSASSAVDTDSTALKLDRNHEYTIWLSYAEVYNEKVYDLLASVDTSAISSPSSPTPHARSAIPRPTSAFLNLPLPSSKSHPLLLTRKALPVKPCPSSDIEGSSADGNAGKYVAGLRQLRVHSATEAKELLRLGQLHRRVFGTLANSQSSRSHALVTIKVLRVHRGERNDPTSIQTSRLTLVDLAGSERTKHTHTSGERLREAGNINKSLMVLGQCMETLRANQRAVARSLAGGVTAGSRMDTRDVKRGLAIVPFRHSKLTEVLMDYFVGEGRAVMIVNVNPYDTGFDENVHVMKFAALAREVCTNPTTTVARVVPVPSKSQAQARDSSVVPHRRKVTISTGGPGRKVSEAHLEVLEGEILRSAGTCVLMTLPVEDEEPNEGDDNGDNSDGPINPLVDALFDEIENLRIQLYESEMRCALIEADTREEVMLEMEERMQSMEKMFARRLTREVERHEAKMDAKIDMLQRSTFMGKGHAHRVGSDTGATGSDVVTEDSHEDEFESSATGRDADYESTTSEDESYCSSKGRGRGRASSPLAGKSKKQSNLQLSASDEISGNSEDIINISSDEDDSDVLSASVEDSKQPTSNTPKGRSSKIGMKAQTPLAKAKHMLSVAPSPIFEADVKAGRAKANFRGSKLAGLQQSMDELSLEDDPDDSTVIIPNRKARQEAVAHGGPGVEYVPGKGEVDMTKKRKR</sequence>
<comment type="subcellular location">
    <subcellularLocation>
        <location evidence="1">Cytoplasm</location>
        <location evidence="1">Cytoskeleton</location>
        <location evidence="1">Spindle</location>
    </subcellularLocation>
</comment>
<dbReference type="GO" id="GO:0008574">
    <property type="term" value="F:plus-end-directed microtubule motor activity"/>
    <property type="evidence" value="ECO:0007669"/>
    <property type="project" value="TreeGrafter"/>
</dbReference>
<dbReference type="InterPro" id="IPR036961">
    <property type="entry name" value="Kinesin_motor_dom_sf"/>
</dbReference>
<feature type="binding site" evidence="10">
    <location>
        <begin position="192"/>
        <end position="199"/>
    </location>
    <ligand>
        <name>ATP</name>
        <dbReference type="ChEBI" id="CHEBI:30616"/>
    </ligand>
</feature>
<evidence type="ECO:0000256" key="12">
    <source>
        <dbReference type="SAM" id="MobiDB-lite"/>
    </source>
</evidence>
<feature type="compositionally biased region" description="Polar residues" evidence="12">
    <location>
        <begin position="77"/>
        <end position="88"/>
    </location>
</feature>
<dbReference type="EMBL" id="LUGG01000001">
    <property type="protein sequence ID" value="OBZ79245.1"/>
    <property type="molecule type" value="Genomic_DNA"/>
</dbReference>
<feature type="compositionally biased region" description="Low complexity" evidence="12">
    <location>
        <begin position="67"/>
        <end position="76"/>
    </location>
</feature>
<feature type="compositionally biased region" description="Basic and acidic residues" evidence="12">
    <location>
        <begin position="91"/>
        <end position="101"/>
    </location>
</feature>
<evidence type="ECO:0000256" key="7">
    <source>
        <dbReference type="ARBA" id="ARBA00023054"/>
    </source>
</evidence>
<dbReference type="PRINTS" id="PR00380">
    <property type="entry name" value="KINESINHEAVY"/>
</dbReference>
<evidence type="ECO:0000313" key="14">
    <source>
        <dbReference type="EMBL" id="OBZ79245.1"/>
    </source>
</evidence>
<dbReference type="InterPro" id="IPR047149">
    <property type="entry name" value="KIF11-like"/>
</dbReference>
<feature type="domain" description="Kinesin motor" evidence="13">
    <location>
        <begin position="100"/>
        <end position="577"/>
    </location>
</feature>
<dbReference type="AlphaFoldDB" id="A0A1C7MQU2"/>
<dbReference type="SUPFAM" id="SSF52540">
    <property type="entry name" value="P-loop containing nucleoside triphosphate hydrolases"/>
    <property type="match status" value="1"/>
</dbReference>
<keyword evidence="2" id="KW-0963">Cytoplasm</keyword>
<dbReference type="GO" id="GO:0007018">
    <property type="term" value="P:microtubule-based movement"/>
    <property type="evidence" value="ECO:0007669"/>
    <property type="project" value="InterPro"/>
</dbReference>
<evidence type="ECO:0000256" key="5">
    <source>
        <dbReference type="ARBA" id="ARBA00022741"/>
    </source>
</evidence>